<evidence type="ECO:0000256" key="1">
    <source>
        <dbReference type="SAM" id="MobiDB-lite"/>
    </source>
</evidence>
<dbReference type="AlphaFoldDB" id="N1Q198"/>
<reference evidence="4" key="1">
    <citation type="journal article" date="2012" name="PLoS Genet.">
        <title>The genomes of the fungal plant pathogens Cladosporium fulvum and Dothistroma septosporum reveal adaptation to different hosts and lifestyles but also signatures of common ancestry.</title>
        <authorList>
            <person name="de Wit P.J.G.M."/>
            <person name="van der Burgt A."/>
            <person name="Oekmen B."/>
            <person name="Stergiopoulos I."/>
            <person name="Abd-Elsalam K.A."/>
            <person name="Aerts A.L."/>
            <person name="Bahkali A.H."/>
            <person name="Beenen H.G."/>
            <person name="Chettri P."/>
            <person name="Cox M.P."/>
            <person name="Datema E."/>
            <person name="de Vries R.P."/>
            <person name="Dhillon B."/>
            <person name="Ganley A.R."/>
            <person name="Griffiths S.A."/>
            <person name="Guo Y."/>
            <person name="Hamelin R.C."/>
            <person name="Henrissat B."/>
            <person name="Kabir M.S."/>
            <person name="Jashni M.K."/>
            <person name="Kema G."/>
            <person name="Klaubauf S."/>
            <person name="Lapidus A."/>
            <person name="Levasseur A."/>
            <person name="Lindquist E."/>
            <person name="Mehrabi R."/>
            <person name="Ohm R.A."/>
            <person name="Owen T.J."/>
            <person name="Salamov A."/>
            <person name="Schwelm A."/>
            <person name="Schijlen E."/>
            <person name="Sun H."/>
            <person name="van den Burg H.A."/>
            <person name="van Ham R.C.H.J."/>
            <person name="Zhang S."/>
            <person name="Goodwin S.B."/>
            <person name="Grigoriev I.V."/>
            <person name="Collemare J."/>
            <person name="Bradshaw R.E."/>
        </authorList>
    </citation>
    <scope>NUCLEOTIDE SEQUENCE [LARGE SCALE GENOMIC DNA]</scope>
    <source>
        <strain evidence="4">NZE10 / CBS 128990</strain>
    </source>
</reference>
<name>N1Q198_DOTSN</name>
<organism evidence="3 4">
    <name type="scientific">Dothistroma septosporum (strain NZE10 / CBS 128990)</name>
    <name type="common">Red band needle blight fungus</name>
    <name type="synonym">Mycosphaerella pini</name>
    <dbReference type="NCBI Taxonomy" id="675120"/>
    <lineage>
        <taxon>Eukaryota</taxon>
        <taxon>Fungi</taxon>
        <taxon>Dikarya</taxon>
        <taxon>Ascomycota</taxon>
        <taxon>Pezizomycotina</taxon>
        <taxon>Dothideomycetes</taxon>
        <taxon>Dothideomycetidae</taxon>
        <taxon>Mycosphaerellales</taxon>
        <taxon>Mycosphaerellaceae</taxon>
        <taxon>Dothistroma</taxon>
    </lineage>
</organism>
<proteinExistence type="predicted"/>
<dbReference type="EMBL" id="KB446535">
    <property type="protein sequence ID" value="EME48415.1"/>
    <property type="molecule type" value="Genomic_DNA"/>
</dbReference>
<dbReference type="HOGENOM" id="CLU_158092_0_0_1"/>
<dbReference type="OrthoDB" id="3649628at2759"/>
<reference evidence="3 4" key="2">
    <citation type="journal article" date="2012" name="PLoS Pathog.">
        <title>Diverse lifestyles and strategies of plant pathogenesis encoded in the genomes of eighteen Dothideomycetes fungi.</title>
        <authorList>
            <person name="Ohm R.A."/>
            <person name="Feau N."/>
            <person name="Henrissat B."/>
            <person name="Schoch C.L."/>
            <person name="Horwitz B.A."/>
            <person name="Barry K.W."/>
            <person name="Condon B.J."/>
            <person name="Copeland A.C."/>
            <person name="Dhillon B."/>
            <person name="Glaser F."/>
            <person name="Hesse C.N."/>
            <person name="Kosti I."/>
            <person name="LaButti K."/>
            <person name="Lindquist E.A."/>
            <person name="Lucas S."/>
            <person name="Salamov A.A."/>
            <person name="Bradshaw R.E."/>
            <person name="Ciuffetti L."/>
            <person name="Hamelin R.C."/>
            <person name="Kema G.H.J."/>
            <person name="Lawrence C."/>
            <person name="Scott J.A."/>
            <person name="Spatafora J.W."/>
            <person name="Turgeon B.G."/>
            <person name="de Wit P.J.G.M."/>
            <person name="Zhong S."/>
            <person name="Goodwin S.B."/>
            <person name="Grigoriev I.V."/>
        </authorList>
    </citation>
    <scope>NUCLEOTIDE SEQUENCE [LARGE SCALE GENOMIC DNA]</scope>
    <source>
        <strain evidence="4">NZE10 / CBS 128990</strain>
    </source>
</reference>
<feature type="transmembrane region" description="Helical" evidence="2">
    <location>
        <begin position="6"/>
        <end position="27"/>
    </location>
</feature>
<evidence type="ECO:0000313" key="4">
    <source>
        <dbReference type="Proteomes" id="UP000016933"/>
    </source>
</evidence>
<evidence type="ECO:0000313" key="3">
    <source>
        <dbReference type="EMBL" id="EME48415.1"/>
    </source>
</evidence>
<sequence length="91" mass="9950">MASSRPRVYILTGAVAAITATGAWYGAGLKTRQEFKQERQSVMQASTADRIASMELAKTKLLRQRTEMQNKIDQLSGKATTPPVKKIGPGR</sequence>
<keyword evidence="4" id="KW-1185">Reference proteome</keyword>
<keyword evidence="2" id="KW-0812">Transmembrane</keyword>
<feature type="region of interest" description="Disordered" evidence="1">
    <location>
        <begin position="71"/>
        <end position="91"/>
    </location>
</feature>
<keyword evidence="2" id="KW-1133">Transmembrane helix</keyword>
<protein>
    <submittedName>
        <fullName evidence="3">Uncharacterized protein</fullName>
    </submittedName>
</protein>
<keyword evidence="2" id="KW-0472">Membrane</keyword>
<evidence type="ECO:0000256" key="2">
    <source>
        <dbReference type="SAM" id="Phobius"/>
    </source>
</evidence>
<dbReference type="Proteomes" id="UP000016933">
    <property type="component" value="Unassembled WGS sequence"/>
</dbReference>
<dbReference type="eggNOG" id="ENOG502SWZV">
    <property type="taxonomic scope" value="Eukaryota"/>
</dbReference>
<dbReference type="OMA" id="WIMTGAV"/>
<accession>N1Q198</accession>
<gene>
    <name evidence="3" type="ORF">DOTSEDRAFT_18949</name>
</gene>